<name>A0A839NB95_9MICO</name>
<dbReference type="PANTHER" id="PTHR30294">
    <property type="entry name" value="MEMBRANE COMPONENT OF ABC TRANSPORTER YHHJ-RELATED"/>
    <property type="match status" value="1"/>
</dbReference>
<evidence type="ECO:0000256" key="1">
    <source>
        <dbReference type="ARBA" id="ARBA00004651"/>
    </source>
</evidence>
<organism evidence="8 9">
    <name type="scientific">Flexivirga oryzae</name>
    <dbReference type="NCBI Taxonomy" id="1794944"/>
    <lineage>
        <taxon>Bacteria</taxon>
        <taxon>Bacillati</taxon>
        <taxon>Actinomycetota</taxon>
        <taxon>Actinomycetes</taxon>
        <taxon>Micrococcales</taxon>
        <taxon>Dermacoccaceae</taxon>
        <taxon>Flexivirga</taxon>
    </lineage>
</organism>
<comment type="caution">
    <text evidence="8">The sequence shown here is derived from an EMBL/GenBank/DDBJ whole genome shotgun (WGS) entry which is preliminary data.</text>
</comment>
<reference evidence="8 9" key="1">
    <citation type="submission" date="2020-08" db="EMBL/GenBank/DDBJ databases">
        <title>Sequencing the genomes of 1000 actinobacteria strains.</title>
        <authorList>
            <person name="Klenk H.-P."/>
        </authorList>
    </citation>
    <scope>NUCLEOTIDE SEQUENCE [LARGE SCALE GENOMIC DNA]</scope>
    <source>
        <strain evidence="8 9">DSM 105369</strain>
    </source>
</reference>
<dbReference type="Gene3D" id="3.40.1710.10">
    <property type="entry name" value="abc type-2 transporter like domain"/>
    <property type="match status" value="1"/>
</dbReference>
<feature type="transmembrane region" description="Helical" evidence="6">
    <location>
        <begin position="339"/>
        <end position="361"/>
    </location>
</feature>
<evidence type="ECO:0000259" key="7">
    <source>
        <dbReference type="Pfam" id="PF12698"/>
    </source>
</evidence>
<dbReference type="Pfam" id="PF12698">
    <property type="entry name" value="ABC2_membrane_3"/>
    <property type="match status" value="1"/>
</dbReference>
<dbReference type="Proteomes" id="UP000559182">
    <property type="component" value="Unassembled WGS sequence"/>
</dbReference>
<dbReference type="InterPro" id="IPR051449">
    <property type="entry name" value="ABC-2_transporter_component"/>
</dbReference>
<dbReference type="InterPro" id="IPR013525">
    <property type="entry name" value="ABC2_TM"/>
</dbReference>
<feature type="transmembrane region" description="Helical" evidence="6">
    <location>
        <begin position="228"/>
        <end position="252"/>
    </location>
</feature>
<feature type="domain" description="ABC-2 type transporter transmembrane" evidence="7">
    <location>
        <begin position="8"/>
        <end position="356"/>
    </location>
</feature>
<keyword evidence="4 6" id="KW-1133">Transmembrane helix</keyword>
<feature type="transmembrane region" description="Helical" evidence="6">
    <location>
        <begin position="258"/>
        <end position="281"/>
    </location>
</feature>
<evidence type="ECO:0000256" key="5">
    <source>
        <dbReference type="ARBA" id="ARBA00023136"/>
    </source>
</evidence>
<feature type="transmembrane region" description="Helical" evidence="6">
    <location>
        <begin position="288"/>
        <end position="308"/>
    </location>
</feature>
<keyword evidence="9" id="KW-1185">Reference proteome</keyword>
<dbReference type="PANTHER" id="PTHR30294:SF29">
    <property type="entry name" value="MULTIDRUG ABC TRANSPORTER PERMEASE YBHS-RELATED"/>
    <property type="match status" value="1"/>
</dbReference>
<keyword evidence="2" id="KW-1003">Cell membrane</keyword>
<dbReference type="RefSeq" id="WP_183321582.1">
    <property type="nucleotide sequence ID" value="NZ_JACHVQ010000002.1"/>
</dbReference>
<feature type="transmembrane region" description="Helical" evidence="6">
    <location>
        <begin position="178"/>
        <end position="195"/>
    </location>
</feature>
<dbReference type="EMBL" id="JACHVQ010000002">
    <property type="protein sequence ID" value="MBB2893244.1"/>
    <property type="molecule type" value="Genomic_DNA"/>
</dbReference>
<proteinExistence type="predicted"/>
<sequence length="367" mass="37578">MRRKLTNKSVLLNLLVLPLLLIVILGNALASTFTQHSASSDTVGSRTSLAVVDLSHTAASTALVSQLSATNAFTVAPASAAAAADQLADGSVDVVATIPADFGSAARAASPPIVELTAVDSRIDQLNAARAAVSSITDAQRATAVVAAGGSTAAYKTADYISQPVSTAKDPSAGVSGITYYTVTMLVLILLYGLGNTMNFVKDEYDGPLGDRYLASPTGVFRLMSAEVVAGTLCSILQATVIVVTATLAFGADLGSRPWVLAAIIVVSAVLFNSIGLLLGVLGRSRPWLDPVVSLLIPVMTFVGGGFVKLDFGALSNLAVNSVFQSAFFREISGYATQWTPLLVSAAVAVAALTASAVMIGQKGAVR</sequence>
<comment type="subcellular location">
    <subcellularLocation>
        <location evidence="1">Cell membrane</location>
        <topology evidence="1">Multi-pass membrane protein</topology>
    </subcellularLocation>
</comment>
<evidence type="ECO:0000313" key="9">
    <source>
        <dbReference type="Proteomes" id="UP000559182"/>
    </source>
</evidence>
<dbReference type="GO" id="GO:0005886">
    <property type="term" value="C:plasma membrane"/>
    <property type="evidence" value="ECO:0007669"/>
    <property type="project" value="UniProtKB-SubCell"/>
</dbReference>
<keyword evidence="5 6" id="KW-0472">Membrane</keyword>
<evidence type="ECO:0000313" key="8">
    <source>
        <dbReference type="EMBL" id="MBB2893244.1"/>
    </source>
</evidence>
<accession>A0A839NB95</accession>
<evidence type="ECO:0000256" key="6">
    <source>
        <dbReference type="SAM" id="Phobius"/>
    </source>
</evidence>
<gene>
    <name evidence="8" type="ORF">FHU39_003262</name>
</gene>
<evidence type="ECO:0000256" key="3">
    <source>
        <dbReference type="ARBA" id="ARBA00022692"/>
    </source>
</evidence>
<dbReference type="AlphaFoldDB" id="A0A839NB95"/>
<dbReference type="GO" id="GO:0140359">
    <property type="term" value="F:ABC-type transporter activity"/>
    <property type="evidence" value="ECO:0007669"/>
    <property type="project" value="InterPro"/>
</dbReference>
<evidence type="ECO:0000256" key="2">
    <source>
        <dbReference type="ARBA" id="ARBA00022475"/>
    </source>
</evidence>
<evidence type="ECO:0000256" key="4">
    <source>
        <dbReference type="ARBA" id="ARBA00022989"/>
    </source>
</evidence>
<keyword evidence="3 6" id="KW-0812">Transmembrane</keyword>
<protein>
    <submittedName>
        <fullName evidence="8">ABC-2 type transport system permease protein</fullName>
    </submittedName>
</protein>